<comment type="subcellular location">
    <subcellularLocation>
        <location evidence="1">Nucleus</location>
    </subcellularLocation>
</comment>
<feature type="region of interest" description="Disordered" evidence="6">
    <location>
        <begin position="1"/>
        <end position="46"/>
    </location>
</feature>
<keyword evidence="3" id="KW-0238">DNA-binding</keyword>
<dbReference type="InterPro" id="IPR052207">
    <property type="entry name" value="Max-like/E-box_TFs"/>
</dbReference>
<evidence type="ECO:0000256" key="1">
    <source>
        <dbReference type="ARBA" id="ARBA00004123"/>
    </source>
</evidence>
<protein>
    <recommendedName>
        <fullName evidence="9">MLX interacting protein like</fullName>
    </recommendedName>
</protein>
<keyword evidence="4" id="KW-0804">Transcription</keyword>
<feature type="compositionally biased region" description="Acidic residues" evidence="6">
    <location>
        <begin position="23"/>
        <end position="33"/>
    </location>
</feature>
<evidence type="ECO:0000256" key="2">
    <source>
        <dbReference type="ARBA" id="ARBA00023015"/>
    </source>
</evidence>
<keyword evidence="2" id="KW-0805">Transcription regulation</keyword>
<dbReference type="GO" id="GO:0000981">
    <property type="term" value="F:DNA-binding transcription factor activity, RNA polymerase II-specific"/>
    <property type="evidence" value="ECO:0007669"/>
    <property type="project" value="TreeGrafter"/>
</dbReference>
<evidence type="ECO:0000256" key="5">
    <source>
        <dbReference type="ARBA" id="ARBA00023242"/>
    </source>
</evidence>
<dbReference type="GO" id="GO:0005634">
    <property type="term" value="C:nucleus"/>
    <property type="evidence" value="ECO:0007669"/>
    <property type="project" value="UniProtKB-SubCell"/>
</dbReference>
<reference evidence="7" key="1">
    <citation type="submission" date="2025-08" db="UniProtKB">
        <authorList>
            <consortium name="Ensembl"/>
        </authorList>
    </citation>
    <scope>IDENTIFICATION</scope>
</reference>
<evidence type="ECO:0008006" key="9">
    <source>
        <dbReference type="Google" id="ProtNLM"/>
    </source>
</evidence>
<organism evidence="7 8">
    <name type="scientific">Pavo cristatus</name>
    <name type="common">Indian peafowl</name>
    <name type="synonym">Blue peafowl</name>
    <dbReference type="NCBI Taxonomy" id="9049"/>
    <lineage>
        <taxon>Eukaryota</taxon>
        <taxon>Metazoa</taxon>
        <taxon>Chordata</taxon>
        <taxon>Craniata</taxon>
        <taxon>Vertebrata</taxon>
        <taxon>Euteleostomi</taxon>
        <taxon>Archelosauria</taxon>
        <taxon>Archosauria</taxon>
        <taxon>Dinosauria</taxon>
        <taxon>Saurischia</taxon>
        <taxon>Theropoda</taxon>
        <taxon>Coelurosauria</taxon>
        <taxon>Aves</taxon>
        <taxon>Neognathae</taxon>
        <taxon>Galloanserae</taxon>
        <taxon>Galliformes</taxon>
        <taxon>Phasianidae</taxon>
        <taxon>Phasianinae</taxon>
        <taxon>Pavo</taxon>
    </lineage>
</organism>
<dbReference type="CDD" id="cd21771">
    <property type="entry name" value="NES2-NLS_ChREBP"/>
    <property type="match status" value="1"/>
</dbReference>
<dbReference type="Ensembl" id="ENSPSTT00000003626.1">
    <property type="protein sequence ID" value="ENSPSTP00000003461.1"/>
    <property type="gene ID" value="ENSPSTG00000002520.1"/>
</dbReference>
<name>A0A8C9ENU6_PAVCR</name>
<evidence type="ECO:0000256" key="6">
    <source>
        <dbReference type="SAM" id="MobiDB-lite"/>
    </source>
</evidence>
<dbReference type="AlphaFoldDB" id="A0A8C9ENU6"/>
<dbReference type="PANTHER" id="PTHR15741:SF14">
    <property type="entry name" value="CARBOHYDRATE-RESPONSIVE ELEMENT-BINDING PROTEIN"/>
    <property type="match status" value="1"/>
</dbReference>
<dbReference type="Proteomes" id="UP000694428">
    <property type="component" value="Unplaced"/>
</dbReference>
<sequence length="248" mass="27361">MAQAQLGLQGPFAQPPVGPCPDSDFDSDSEDVAVGDAGPGAGVQNPSQVIHSGHFMVSSPHCDALPHRRHHRAEPSAADPRSIDPTLTRLFECMSLEYSGKLVSPKWKNFKGQQLLCRDKIRLNNAIWRAWYIQYVEQRKNPVCGFITPLEGSEADEHRKPEAVVLEGNYWKRRIEVVMREYHKWRTYYKKRVSGSAPAAPGGGAVRRHVQSGADGCPHGDGGEVLMCPIPGHAQCCCALWQPGSGWL</sequence>
<evidence type="ECO:0000313" key="8">
    <source>
        <dbReference type="Proteomes" id="UP000694428"/>
    </source>
</evidence>
<accession>A0A8C9ENU6</accession>
<evidence type="ECO:0000313" key="7">
    <source>
        <dbReference type="Ensembl" id="ENSPSTP00000003461.1"/>
    </source>
</evidence>
<dbReference type="PANTHER" id="PTHR15741">
    <property type="entry name" value="BASIC HELIX-LOOP-HELIX ZIP TRANSCRIPTION FACTOR"/>
    <property type="match status" value="1"/>
</dbReference>
<keyword evidence="5" id="KW-0539">Nucleus</keyword>
<reference evidence="7" key="2">
    <citation type="submission" date="2025-09" db="UniProtKB">
        <authorList>
            <consortium name="Ensembl"/>
        </authorList>
    </citation>
    <scope>IDENTIFICATION</scope>
</reference>
<dbReference type="GO" id="GO:0000978">
    <property type="term" value="F:RNA polymerase II cis-regulatory region sequence-specific DNA binding"/>
    <property type="evidence" value="ECO:0007669"/>
    <property type="project" value="TreeGrafter"/>
</dbReference>
<evidence type="ECO:0000256" key="3">
    <source>
        <dbReference type="ARBA" id="ARBA00023125"/>
    </source>
</evidence>
<proteinExistence type="predicted"/>
<evidence type="ECO:0000256" key="4">
    <source>
        <dbReference type="ARBA" id="ARBA00023163"/>
    </source>
</evidence>
<keyword evidence="8" id="KW-1185">Reference proteome</keyword>